<keyword evidence="4" id="KW-0597">Phosphoprotein</keyword>
<dbReference type="SMART" id="SM00065">
    <property type="entry name" value="GAF"/>
    <property type="match status" value="1"/>
</dbReference>
<dbReference type="SUPFAM" id="SSF55874">
    <property type="entry name" value="ATPase domain of HSP90 chaperone/DNA topoisomerase II/histidine kinase"/>
    <property type="match status" value="1"/>
</dbReference>
<keyword evidence="6" id="KW-0547">Nucleotide-binding</keyword>
<gene>
    <name evidence="12" type="ORF">M8A51_04695</name>
</gene>
<dbReference type="PROSITE" id="PS50885">
    <property type="entry name" value="HAMP"/>
    <property type="match status" value="1"/>
</dbReference>
<keyword evidence="5" id="KW-0808">Transferase</keyword>
<comment type="caution">
    <text evidence="12">The sequence shown here is derived from an EMBL/GenBank/DDBJ whole genome shotgun (WGS) entry which is preliminary data.</text>
</comment>
<sequence length="862" mass="94416">MKIDIPSLKWRIVALAGLVFLPILFAGTYAFYSRVVDLEVKTAVSGLMNFTDAKQHGVIRFIDQNRKLSRQLAELLKDADTATARRYFATVVATDVYDLNTHPFREEIVRGTRAIATTATYHAIDYVRNEVIEFSSNPKREGRPWTHKVDARLGYGDVFFDEGTPILSFASPARDGVLYVHTDARMLTLIVNGEIGNMAGIGAFYLAGVGKTFDYYIVNRDNVLITESRAHPDALLKRKGSEYPWKVTRQDASVGIVCNSEGVYLTNAGCTTGCRETMGFYDGPDGIRMLGASMPFYDTGWTIVVEQQADELLSPLYKLRNAVTAACILLCVVAMAIFGFVIQRYIARPLKDVQYVVKGLVDGDMTRRLHSDRDDEVGQLVRGIDAMREQFQLTLDHMREAIHALSSETSMDRLRLRVTELLGAITGATAVSVVTWSEELRGWCFLKPALQDGPSELLPVGEACDRGLLPLSVFGSGAHTTEPLLVADARGDARFASDTYFAGQAHCSLLVVPIHSKGAPRAILLLENRLAPGAFSAHGLDSVMLIAGQLAVAMDNAQLYEQLEQRVQDRTRELQEAQSQLLGAARLAGMAEIATNVLHNVGNVLTSINISAEQVIRQLRTTKLKGLARAVQMMDDHADDLGAFLTTDVRGKLLPSYLRELAAAQAREQGEMTDELIALGRSVDHVKKIVATQQSYAGKSCVVEPVDIRELLDDALRMNAGALQRHKVEVVRELEDVPAVPADRHRLLQILVNLISNAKQALSAISDRPARITLSARLDHAEEAPRLRISVTDNGEGIAAENLTRIFSHGFSTRENGHGFGLHSCIVAAHEMGGTLRAQSGGPGQGATFTLEIPCALEESTQ</sequence>
<name>A0ABT0YLR0_9BURK</name>
<keyword evidence="9" id="KW-0472">Membrane</keyword>
<evidence type="ECO:0000256" key="2">
    <source>
        <dbReference type="ARBA" id="ARBA00004370"/>
    </source>
</evidence>
<dbReference type="EC" id="2.7.13.3" evidence="3"/>
<evidence type="ECO:0000256" key="8">
    <source>
        <dbReference type="ARBA" id="ARBA00022840"/>
    </source>
</evidence>
<feature type="transmembrane region" description="Helical" evidence="9">
    <location>
        <begin position="12"/>
        <end position="32"/>
    </location>
</feature>
<keyword evidence="9" id="KW-0812">Transmembrane</keyword>
<dbReference type="EMBL" id="JAMKFE010000002">
    <property type="protein sequence ID" value="MCM5678828.1"/>
    <property type="molecule type" value="Genomic_DNA"/>
</dbReference>
<keyword evidence="8 12" id="KW-0067">ATP-binding</keyword>
<dbReference type="SMART" id="SM00304">
    <property type="entry name" value="HAMP"/>
    <property type="match status" value="1"/>
</dbReference>
<keyword evidence="7" id="KW-0418">Kinase</keyword>
<keyword evidence="9" id="KW-1133">Transmembrane helix</keyword>
<dbReference type="SUPFAM" id="SSF55781">
    <property type="entry name" value="GAF domain-like"/>
    <property type="match status" value="1"/>
</dbReference>
<keyword evidence="13" id="KW-1185">Reference proteome</keyword>
<dbReference type="GO" id="GO:0005524">
    <property type="term" value="F:ATP binding"/>
    <property type="evidence" value="ECO:0007669"/>
    <property type="project" value="UniProtKB-KW"/>
</dbReference>
<evidence type="ECO:0000256" key="7">
    <source>
        <dbReference type="ARBA" id="ARBA00022777"/>
    </source>
</evidence>
<dbReference type="RefSeq" id="WP_251776958.1">
    <property type="nucleotide sequence ID" value="NZ_JAMKFE010000002.1"/>
</dbReference>
<evidence type="ECO:0000256" key="3">
    <source>
        <dbReference type="ARBA" id="ARBA00012438"/>
    </source>
</evidence>
<dbReference type="Gene3D" id="6.10.340.10">
    <property type="match status" value="1"/>
</dbReference>
<dbReference type="PROSITE" id="PS50109">
    <property type="entry name" value="HIS_KIN"/>
    <property type="match status" value="1"/>
</dbReference>
<feature type="domain" description="Histidine kinase" evidence="10">
    <location>
        <begin position="704"/>
        <end position="857"/>
    </location>
</feature>
<dbReference type="CDD" id="cd06225">
    <property type="entry name" value="HAMP"/>
    <property type="match status" value="1"/>
</dbReference>
<evidence type="ECO:0000259" key="11">
    <source>
        <dbReference type="PROSITE" id="PS50885"/>
    </source>
</evidence>
<protein>
    <recommendedName>
        <fullName evidence="3">histidine kinase</fullName>
        <ecNumber evidence="3">2.7.13.3</ecNumber>
    </recommendedName>
</protein>
<dbReference type="Proteomes" id="UP001165541">
    <property type="component" value="Unassembled WGS sequence"/>
</dbReference>
<evidence type="ECO:0000256" key="9">
    <source>
        <dbReference type="SAM" id="Phobius"/>
    </source>
</evidence>
<reference evidence="12" key="1">
    <citation type="submission" date="2022-05" db="EMBL/GenBank/DDBJ databases">
        <title>Schlegelella sp. nov., isolated from mangrove soil.</title>
        <authorList>
            <person name="Liu Y."/>
            <person name="Ge X."/>
            <person name="Liu W."/>
        </authorList>
    </citation>
    <scope>NUCLEOTIDE SEQUENCE</scope>
    <source>
        <strain evidence="12">S2-27</strain>
    </source>
</reference>
<evidence type="ECO:0000259" key="10">
    <source>
        <dbReference type="PROSITE" id="PS50109"/>
    </source>
</evidence>
<dbReference type="Pfam" id="PF02518">
    <property type="entry name" value="HATPase_c"/>
    <property type="match status" value="1"/>
</dbReference>
<dbReference type="InterPro" id="IPR005467">
    <property type="entry name" value="His_kinase_dom"/>
</dbReference>
<evidence type="ECO:0000313" key="13">
    <source>
        <dbReference type="Proteomes" id="UP001165541"/>
    </source>
</evidence>
<dbReference type="InterPro" id="IPR004358">
    <property type="entry name" value="Sig_transdc_His_kin-like_C"/>
</dbReference>
<evidence type="ECO:0000256" key="6">
    <source>
        <dbReference type="ARBA" id="ARBA00022741"/>
    </source>
</evidence>
<evidence type="ECO:0000256" key="5">
    <source>
        <dbReference type="ARBA" id="ARBA00022679"/>
    </source>
</evidence>
<proteinExistence type="predicted"/>
<dbReference type="InterPro" id="IPR036890">
    <property type="entry name" value="HATPase_C_sf"/>
</dbReference>
<dbReference type="PANTHER" id="PTHR44936">
    <property type="entry name" value="SENSOR PROTEIN CREC"/>
    <property type="match status" value="1"/>
</dbReference>
<dbReference type="InterPro" id="IPR050980">
    <property type="entry name" value="2C_sensor_his_kinase"/>
</dbReference>
<evidence type="ECO:0000313" key="12">
    <source>
        <dbReference type="EMBL" id="MCM5678828.1"/>
    </source>
</evidence>
<comment type="catalytic activity">
    <reaction evidence="1">
        <text>ATP + protein L-histidine = ADP + protein N-phospho-L-histidine.</text>
        <dbReference type="EC" id="2.7.13.3"/>
    </reaction>
</comment>
<dbReference type="InterPro" id="IPR003018">
    <property type="entry name" value="GAF"/>
</dbReference>
<dbReference type="SMART" id="SM00387">
    <property type="entry name" value="HATPase_c"/>
    <property type="match status" value="1"/>
</dbReference>
<dbReference type="PANTHER" id="PTHR44936:SF10">
    <property type="entry name" value="SENSOR PROTEIN RSTB"/>
    <property type="match status" value="1"/>
</dbReference>
<evidence type="ECO:0000256" key="4">
    <source>
        <dbReference type="ARBA" id="ARBA00022553"/>
    </source>
</evidence>
<evidence type="ECO:0000256" key="1">
    <source>
        <dbReference type="ARBA" id="ARBA00000085"/>
    </source>
</evidence>
<dbReference type="Gene3D" id="3.30.450.40">
    <property type="match status" value="1"/>
</dbReference>
<dbReference type="Gene3D" id="1.10.287.130">
    <property type="match status" value="1"/>
</dbReference>
<organism evidence="12 13">
    <name type="scientific">Caldimonas mangrovi</name>
    <dbReference type="NCBI Taxonomy" id="2944811"/>
    <lineage>
        <taxon>Bacteria</taxon>
        <taxon>Pseudomonadati</taxon>
        <taxon>Pseudomonadota</taxon>
        <taxon>Betaproteobacteria</taxon>
        <taxon>Burkholderiales</taxon>
        <taxon>Sphaerotilaceae</taxon>
        <taxon>Caldimonas</taxon>
    </lineage>
</organism>
<feature type="domain" description="HAMP" evidence="11">
    <location>
        <begin position="344"/>
        <end position="396"/>
    </location>
</feature>
<dbReference type="InterPro" id="IPR029016">
    <property type="entry name" value="GAF-like_dom_sf"/>
</dbReference>
<feature type="transmembrane region" description="Helical" evidence="9">
    <location>
        <begin position="322"/>
        <end position="342"/>
    </location>
</feature>
<dbReference type="InterPro" id="IPR003660">
    <property type="entry name" value="HAMP_dom"/>
</dbReference>
<accession>A0ABT0YLR0</accession>
<dbReference type="Pfam" id="PF00672">
    <property type="entry name" value="HAMP"/>
    <property type="match status" value="1"/>
</dbReference>
<dbReference type="PRINTS" id="PR00344">
    <property type="entry name" value="BCTRLSENSOR"/>
</dbReference>
<dbReference type="Gene3D" id="3.30.565.10">
    <property type="entry name" value="Histidine kinase-like ATPase, C-terminal domain"/>
    <property type="match status" value="1"/>
</dbReference>
<dbReference type="Pfam" id="PF01590">
    <property type="entry name" value="GAF"/>
    <property type="match status" value="1"/>
</dbReference>
<dbReference type="SUPFAM" id="SSF158472">
    <property type="entry name" value="HAMP domain-like"/>
    <property type="match status" value="1"/>
</dbReference>
<comment type="subcellular location">
    <subcellularLocation>
        <location evidence="2">Membrane</location>
    </subcellularLocation>
</comment>
<dbReference type="InterPro" id="IPR003594">
    <property type="entry name" value="HATPase_dom"/>
</dbReference>